<dbReference type="AlphaFoldDB" id="W4L515"/>
<reference evidence="1 2" key="1">
    <citation type="journal article" date="2014" name="Nature">
        <title>An environmental bacterial taxon with a large and distinct metabolic repertoire.</title>
        <authorList>
            <person name="Wilson M.C."/>
            <person name="Mori T."/>
            <person name="Ruckert C."/>
            <person name="Uria A.R."/>
            <person name="Helf M.J."/>
            <person name="Takada K."/>
            <person name="Gernert C."/>
            <person name="Steffens U.A."/>
            <person name="Heycke N."/>
            <person name="Schmitt S."/>
            <person name="Rinke C."/>
            <person name="Helfrich E.J."/>
            <person name="Brachmann A.O."/>
            <person name="Gurgui C."/>
            <person name="Wakimoto T."/>
            <person name="Kracht M."/>
            <person name="Crusemann M."/>
            <person name="Hentschel U."/>
            <person name="Abe I."/>
            <person name="Matsunaga S."/>
            <person name="Kalinowski J."/>
            <person name="Takeyama H."/>
            <person name="Piel J."/>
        </authorList>
    </citation>
    <scope>NUCLEOTIDE SEQUENCE [LARGE SCALE GENOMIC DNA]</scope>
    <source>
        <strain evidence="2">TSY1</strain>
    </source>
</reference>
<organism evidence="1 2">
    <name type="scientific">Entotheonella factor</name>
    <dbReference type="NCBI Taxonomy" id="1429438"/>
    <lineage>
        <taxon>Bacteria</taxon>
        <taxon>Pseudomonadati</taxon>
        <taxon>Nitrospinota/Tectimicrobiota group</taxon>
        <taxon>Candidatus Tectimicrobiota</taxon>
        <taxon>Candidatus Entotheonellia</taxon>
        <taxon>Candidatus Entotheonellales</taxon>
        <taxon>Candidatus Entotheonellaceae</taxon>
        <taxon>Candidatus Entotheonella</taxon>
    </lineage>
</organism>
<name>W4L515_ENTF1</name>
<dbReference type="HOGENOM" id="CLU_1014466_0_0_7"/>
<dbReference type="EMBL" id="AZHW01001334">
    <property type="protein sequence ID" value="ETW92974.1"/>
    <property type="molecule type" value="Genomic_DNA"/>
</dbReference>
<accession>W4L515</accession>
<dbReference type="Proteomes" id="UP000019141">
    <property type="component" value="Unassembled WGS sequence"/>
</dbReference>
<keyword evidence="2" id="KW-1185">Reference proteome</keyword>
<protein>
    <recommendedName>
        <fullName evidence="3">PAS domain-containing protein</fullName>
    </recommendedName>
</protein>
<evidence type="ECO:0000313" key="2">
    <source>
        <dbReference type="Proteomes" id="UP000019141"/>
    </source>
</evidence>
<comment type="caution">
    <text evidence="1">The sequence shown here is derived from an EMBL/GenBank/DDBJ whole genome shotgun (WGS) entry which is preliminary data.</text>
</comment>
<proteinExistence type="predicted"/>
<evidence type="ECO:0000313" key="1">
    <source>
        <dbReference type="EMBL" id="ETW92974.1"/>
    </source>
</evidence>
<sequence length="271" mass="31198">MKSHHALIDTLSHLLSGNEIFTLIKRVQLKDNIVDGQYITYSSDAAALYGYDETDLSHTWQSETLTPDVCSKSYQIGVARQLHPELQLPAEYITTIRRRNGEVRPVIKTTQAMIITDEWHWLTIIDPHLRKTRLPHIDELQLPAWVMKDIPRIYSLSEINSMLENLPLQNSQSGNSISHTGNQASPALDNIENRNGVFKEHLNIEPGETIGVPDGRWLHRCKECGYIWLNKQRRPVKCANRTRNASKRYVCQTTKWWKGSGPAIKYKQRHP</sequence>
<gene>
    <name evidence="1" type="ORF">ETSY1_41290</name>
</gene>
<evidence type="ECO:0008006" key="3">
    <source>
        <dbReference type="Google" id="ProtNLM"/>
    </source>
</evidence>